<gene>
    <name evidence="3" type="ORF">TCE0_042r14601</name>
</gene>
<evidence type="ECO:0000313" key="4">
    <source>
        <dbReference type="Proteomes" id="UP000053095"/>
    </source>
</evidence>
<dbReference type="AlphaFoldDB" id="A0A6V8HI17"/>
<dbReference type="GO" id="GO:0009116">
    <property type="term" value="P:nucleoside metabolic process"/>
    <property type="evidence" value="ECO:0007669"/>
    <property type="project" value="InterPro"/>
</dbReference>
<dbReference type="InterPro" id="IPR029058">
    <property type="entry name" value="AB_hydrolase_fold"/>
</dbReference>
<dbReference type="Gene3D" id="3.40.50.1580">
    <property type="entry name" value="Nucleoside phosphorylase domain"/>
    <property type="match status" value="1"/>
</dbReference>
<dbReference type="PANTHER" id="PTHR46082:SF11">
    <property type="entry name" value="AAA+ ATPASE DOMAIN-CONTAINING PROTEIN-RELATED"/>
    <property type="match status" value="1"/>
</dbReference>
<dbReference type="EMBL" id="DF933838">
    <property type="protein sequence ID" value="GAM41461.1"/>
    <property type="molecule type" value="Genomic_DNA"/>
</dbReference>
<dbReference type="InterPro" id="IPR035994">
    <property type="entry name" value="Nucleoside_phosphorylase_sf"/>
</dbReference>
<sequence length="642" mass="70341">MASSANVPDKNDFDLFHLGDFQLESGEILSQAYLAYKTFGDIKNPAIIHPTSYTAFIHETASVISDTRQSLNPSKYFIIVPALFGNGQSTSPSNSPHLQDSFPVVTFADNVRAQYLLVTQKLGLTKVKAVVGFSMGGAQAYQWAVQYPDFMDVVVPICASAKNAIHNNVFLEGVKSALIAARGSISLGVGKGQRYPSSDPWTPEQKEVGLKAFGRVYAGWGFSQAWYRHKLFSKYFGAEDEEEFLQTFWEPWGLKNDPDDLLVMLRTWQLGDVSKSAEFGGDVTKALQSIKCRVVVAPVETDLYFPPEDSQFEVANMVAGRVAWICALPVEMAAAQVLLDEVHEDLVADPRDHNTYVLGRIGKHNVAIAGLPSGGYGLISAAAVAIHLVRSFPAIRIGLMVGIGGGVPSKNADIRLGDVVISKPTDEHGGVVQYDFIKAMSDGQFVRMGMSDRPPSILLSTITRMQYMHFAHERHVMDHLAAMQEKLGEYAEGFARPTQEDRLYLADYKHVDPRSTNCDTCDPRATVSRRPRNHNGPVFHYGTIASANTLVKDSKLRDALAKELGAKCVEMEAAGLMNIFPSLVIRGICDYADSHKNDKWQGFAAAVAAAYAKELLLATPSSDGKNHLELLSNESGRNHIGH</sequence>
<comment type="caution">
    <text evidence="3">The sequence shown here is derived from an EMBL/GenBank/DDBJ whole genome shotgun (WGS) entry which is preliminary data.</text>
</comment>
<dbReference type="Proteomes" id="UP000053095">
    <property type="component" value="Unassembled WGS sequence"/>
</dbReference>
<accession>A0A6V8HI17</accession>
<reference evidence="4" key="1">
    <citation type="journal article" date="2015" name="Genome Announc.">
        <title>Draft genome sequence of Talaromyces cellulolyticus strain Y-94, a source of lignocellulosic biomass-degrading enzymes.</title>
        <authorList>
            <person name="Fujii T."/>
            <person name="Koike H."/>
            <person name="Sawayama S."/>
            <person name="Yano S."/>
            <person name="Inoue H."/>
        </authorList>
    </citation>
    <scope>NUCLEOTIDE SEQUENCE [LARGE SCALE GENOMIC DNA]</scope>
    <source>
        <strain evidence="4">Y-94</strain>
    </source>
</reference>
<dbReference type="InterPro" id="IPR000845">
    <property type="entry name" value="Nucleoside_phosphorylase_d"/>
</dbReference>
<dbReference type="InterPro" id="IPR000073">
    <property type="entry name" value="AB_hydrolase_1"/>
</dbReference>
<dbReference type="Pfam" id="PF01048">
    <property type="entry name" value="PNP_UDP_1"/>
    <property type="match status" value="1"/>
</dbReference>
<evidence type="ECO:0000259" key="1">
    <source>
        <dbReference type="Pfam" id="PF00561"/>
    </source>
</evidence>
<dbReference type="GO" id="GO:0003824">
    <property type="term" value="F:catalytic activity"/>
    <property type="evidence" value="ECO:0007669"/>
    <property type="project" value="InterPro"/>
</dbReference>
<dbReference type="SUPFAM" id="SSF53474">
    <property type="entry name" value="alpha/beta-Hydrolases"/>
    <property type="match status" value="1"/>
</dbReference>
<keyword evidence="4" id="KW-1185">Reference proteome</keyword>
<evidence type="ECO:0000259" key="2">
    <source>
        <dbReference type="Pfam" id="PF01048"/>
    </source>
</evidence>
<evidence type="ECO:0000313" key="3">
    <source>
        <dbReference type="EMBL" id="GAM41461.1"/>
    </source>
</evidence>
<dbReference type="InterPro" id="IPR053137">
    <property type="entry name" value="NLR-like"/>
</dbReference>
<dbReference type="Pfam" id="PF00561">
    <property type="entry name" value="Abhydrolase_1"/>
    <property type="match status" value="1"/>
</dbReference>
<feature type="domain" description="Nucleoside phosphorylase" evidence="2">
    <location>
        <begin position="322"/>
        <end position="601"/>
    </location>
</feature>
<dbReference type="SUPFAM" id="SSF53167">
    <property type="entry name" value="Purine and uridine phosphorylases"/>
    <property type="match status" value="1"/>
</dbReference>
<protein>
    <submittedName>
        <fullName evidence="3">Pfs domain protein</fullName>
    </submittedName>
</protein>
<organism evidence="3 4">
    <name type="scientific">Talaromyces pinophilus</name>
    <name type="common">Penicillium pinophilum</name>
    <dbReference type="NCBI Taxonomy" id="128442"/>
    <lineage>
        <taxon>Eukaryota</taxon>
        <taxon>Fungi</taxon>
        <taxon>Dikarya</taxon>
        <taxon>Ascomycota</taxon>
        <taxon>Pezizomycotina</taxon>
        <taxon>Eurotiomycetes</taxon>
        <taxon>Eurotiomycetidae</taxon>
        <taxon>Eurotiales</taxon>
        <taxon>Trichocomaceae</taxon>
        <taxon>Talaromyces</taxon>
        <taxon>Talaromyces sect. Talaromyces</taxon>
    </lineage>
</organism>
<dbReference type="PANTHER" id="PTHR46082">
    <property type="entry name" value="ATP/GTP-BINDING PROTEIN-RELATED"/>
    <property type="match status" value="1"/>
</dbReference>
<proteinExistence type="predicted"/>
<feature type="domain" description="AB hydrolase-1" evidence="1">
    <location>
        <begin position="70"/>
        <end position="159"/>
    </location>
</feature>
<dbReference type="Gene3D" id="3.40.50.1820">
    <property type="entry name" value="alpha/beta hydrolase"/>
    <property type="match status" value="1"/>
</dbReference>
<name>A0A6V8HI17_TALPI</name>